<evidence type="ECO:0000313" key="4">
    <source>
        <dbReference type="EMBL" id="KKY21638.1"/>
    </source>
</evidence>
<protein>
    <submittedName>
        <fullName evidence="4">Putative tap domain-containing protein</fullName>
    </submittedName>
</protein>
<keyword evidence="2" id="KW-0378">Hydrolase</keyword>
<feature type="domain" description="AB hydrolase-1" evidence="3">
    <location>
        <begin position="20"/>
        <end position="414"/>
    </location>
</feature>
<dbReference type="GO" id="GO:0016787">
    <property type="term" value="F:hydrolase activity"/>
    <property type="evidence" value="ECO:0007669"/>
    <property type="project" value="UniProtKB-KW"/>
</dbReference>
<keyword evidence="5" id="KW-1185">Reference proteome</keyword>
<evidence type="ECO:0000313" key="5">
    <source>
        <dbReference type="Proteomes" id="UP000053317"/>
    </source>
</evidence>
<dbReference type="Pfam" id="PF00561">
    <property type="entry name" value="Abhydrolase_1"/>
    <property type="match status" value="1"/>
</dbReference>
<dbReference type="AlphaFoldDB" id="A0A0G2GDA3"/>
<dbReference type="Gene3D" id="3.40.50.1820">
    <property type="entry name" value="alpha/beta hydrolase"/>
    <property type="match status" value="1"/>
</dbReference>
<dbReference type="EMBL" id="LCWF01000083">
    <property type="protein sequence ID" value="KKY21638.1"/>
    <property type="molecule type" value="Genomic_DNA"/>
</dbReference>
<reference evidence="4 5" key="1">
    <citation type="submission" date="2015-05" db="EMBL/GenBank/DDBJ databases">
        <title>Distinctive expansion of gene families associated with plant cell wall degradation and secondary metabolism in the genomes of grapevine trunk pathogens.</title>
        <authorList>
            <person name="Lawrence D.P."/>
            <person name="Travadon R."/>
            <person name="Rolshausen P.E."/>
            <person name="Baumgartner K."/>
        </authorList>
    </citation>
    <scope>NUCLEOTIDE SEQUENCE [LARGE SCALE GENOMIC DNA]</scope>
    <source>
        <strain evidence="4">UCRPC4</strain>
    </source>
</reference>
<comment type="similarity">
    <text evidence="1">Belongs to the peptidase S33 family.</text>
</comment>
<dbReference type="PANTHER" id="PTHR43248:SF25">
    <property type="entry name" value="AB HYDROLASE-1 DOMAIN-CONTAINING PROTEIN-RELATED"/>
    <property type="match status" value="1"/>
</dbReference>
<evidence type="ECO:0000256" key="2">
    <source>
        <dbReference type="ARBA" id="ARBA00022801"/>
    </source>
</evidence>
<gene>
    <name evidence="4" type="ORF">UCRPC4_g03589</name>
</gene>
<dbReference type="OrthoDB" id="425534at2759"/>
<dbReference type="InterPro" id="IPR000073">
    <property type="entry name" value="AB_hydrolase_1"/>
</dbReference>
<comment type="caution">
    <text evidence="4">The sequence shown here is derived from an EMBL/GenBank/DDBJ whole genome shotgun (WGS) entry which is preliminary data.</text>
</comment>
<dbReference type="InterPro" id="IPR051601">
    <property type="entry name" value="Serine_prot/Carboxylest_S33"/>
</dbReference>
<dbReference type="SUPFAM" id="SSF53474">
    <property type="entry name" value="alpha/beta-Hydrolases"/>
    <property type="match status" value="1"/>
</dbReference>
<name>A0A0G2GDA3_PHACM</name>
<evidence type="ECO:0000256" key="1">
    <source>
        <dbReference type="ARBA" id="ARBA00010088"/>
    </source>
</evidence>
<sequence>MELPLVRAPATSESPRNQSILFNPGGPGASGIGLIVQGYASFRLLFGDDFDLIGFDPRGVNHTMEWVCSSDVADPSDTLVSLNPDVIADVISLSTEQGILCQNQTLEQGTLLGTAFVARDMMEIIKALNEDGMLRYVGYSYGTLLGATFAAMFPDNVDKMILDGNVNPPGWYHGLSDASWYQEGDETLAGFFDGCVTYPENCGLENANTNTGEDLLKDYQTFVQQLRNGSLQTTNGAGDVLSGHDLETEFYQTLYSPTGWPDYSSQLQVYYDNAVTQNGSSNATISSRSYRHWKRDDTADNNVDVQWAIQCGEGGYTNNGATVNSILSLSQNYSETAPDFSADALMGNYLECVGWKMRAKEIYNGNFQVETKNPILFANGRFDPVTPLADAKYASSLFTGSRVLETTGYGHTTLEQFSTCALAYERNYMRNGTLPDLGTVCDVHWPVFSVKSPIDTFDILTRREESFENEVDMLAHVGISLQSSIPKPKRKAALH</sequence>
<accession>A0A0G2GDA3</accession>
<organism evidence="4 5">
    <name type="scientific">Phaeomoniella chlamydospora</name>
    <name type="common">Phaeoacremonium chlamydosporum</name>
    <dbReference type="NCBI Taxonomy" id="158046"/>
    <lineage>
        <taxon>Eukaryota</taxon>
        <taxon>Fungi</taxon>
        <taxon>Dikarya</taxon>
        <taxon>Ascomycota</taxon>
        <taxon>Pezizomycotina</taxon>
        <taxon>Eurotiomycetes</taxon>
        <taxon>Chaetothyriomycetidae</taxon>
        <taxon>Phaeomoniellales</taxon>
        <taxon>Phaeomoniellaceae</taxon>
        <taxon>Phaeomoniella</taxon>
    </lineage>
</organism>
<dbReference type="Proteomes" id="UP000053317">
    <property type="component" value="Unassembled WGS sequence"/>
</dbReference>
<dbReference type="InterPro" id="IPR029058">
    <property type="entry name" value="AB_hydrolase_fold"/>
</dbReference>
<reference evidence="4 5" key="2">
    <citation type="submission" date="2015-05" db="EMBL/GenBank/DDBJ databases">
        <authorList>
            <person name="Morales-Cruz A."/>
            <person name="Amrine K.C."/>
            <person name="Cantu D."/>
        </authorList>
    </citation>
    <scope>NUCLEOTIDE SEQUENCE [LARGE SCALE GENOMIC DNA]</scope>
    <source>
        <strain evidence="4">UCRPC4</strain>
    </source>
</reference>
<dbReference type="PANTHER" id="PTHR43248">
    <property type="entry name" value="2-SUCCINYL-6-HYDROXY-2,4-CYCLOHEXADIENE-1-CARBOXYLATE SYNTHASE"/>
    <property type="match status" value="1"/>
</dbReference>
<proteinExistence type="inferred from homology"/>
<evidence type="ECO:0000259" key="3">
    <source>
        <dbReference type="Pfam" id="PF00561"/>
    </source>
</evidence>